<evidence type="ECO:0000256" key="1">
    <source>
        <dbReference type="PROSITE-ProRule" id="PRU01360"/>
    </source>
</evidence>
<evidence type="ECO:0000259" key="3">
    <source>
        <dbReference type="Pfam" id="PF07715"/>
    </source>
</evidence>
<evidence type="ECO:0000313" key="5">
    <source>
        <dbReference type="Proteomes" id="UP001204144"/>
    </source>
</evidence>
<feature type="signal peptide" evidence="2">
    <location>
        <begin position="1"/>
        <end position="18"/>
    </location>
</feature>
<dbReference type="Proteomes" id="UP001204144">
    <property type="component" value="Unassembled WGS sequence"/>
</dbReference>
<organism evidence="4 5">
    <name type="scientific">Lacihabitans soyangensis</name>
    <dbReference type="NCBI Taxonomy" id="869394"/>
    <lineage>
        <taxon>Bacteria</taxon>
        <taxon>Pseudomonadati</taxon>
        <taxon>Bacteroidota</taxon>
        <taxon>Cytophagia</taxon>
        <taxon>Cytophagales</taxon>
        <taxon>Leadbetterellaceae</taxon>
        <taxon>Lacihabitans</taxon>
    </lineage>
</organism>
<dbReference type="SUPFAM" id="SSF56935">
    <property type="entry name" value="Porins"/>
    <property type="match status" value="1"/>
</dbReference>
<dbReference type="InterPro" id="IPR039426">
    <property type="entry name" value="TonB-dep_rcpt-like"/>
</dbReference>
<keyword evidence="1" id="KW-1134">Transmembrane beta strand</keyword>
<evidence type="ECO:0000313" key="4">
    <source>
        <dbReference type="EMBL" id="MCP9761523.1"/>
    </source>
</evidence>
<name>A0AAE3GYI0_9BACT</name>
<accession>A0AAE3GYI0</accession>
<dbReference type="RefSeq" id="WP_255035259.1">
    <property type="nucleotide sequence ID" value="NZ_RJUF01000001.1"/>
</dbReference>
<keyword evidence="2" id="KW-0732">Signal</keyword>
<dbReference type="Gene3D" id="2.170.130.10">
    <property type="entry name" value="TonB-dependent receptor, plug domain"/>
    <property type="match status" value="1"/>
</dbReference>
<dbReference type="GO" id="GO:0009279">
    <property type="term" value="C:cell outer membrane"/>
    <property type="evidence" value="ECO:0007669"/>
    <property type="project" value="UniProtKB-SubCell"/>
</dbReference>
<sequence>MIKTFSLLALIFSSFACANTPNQRMGKSYVEKKNKEISDSYGSQITKDYTGSADEVKDLGNNITLDNYLRRVSGVYVKGDGASAQITIRGVNSFSPVAATEPLFVLNTTVMNGTFSDVYQMVNPSDISSVSVLKDASSTGIYGSRGANGVIVINLKKK</sequence>
<feature type="domain" description="TonB-dependent receptor plug" evidence="3">
    <location>
        <begin position="52"/>
        <end position="150"/>
    </location>
</feature>
<dbReference type="InterPro" id="IPR037066">
    <property type="entry name" value="Plug_dom_sf"/>
</dbReference>
<keyword evidence="1" id="KW-0812">Transmembrane</keyword>
<dbReference type="InterPro" id="IPR012910">
    <property type="entry name" value="Plug_dom"/>
</dbReference>
<dbReference type="PROSITE" id="PS52016">
    <property type="entry name" value="TONB_DEPENDENT_REC_3"/>
    <property type="match status" value="1"/>
</dbReference>
<dbReference type="NCBIfam" id="TIGR04057">
    <property type="entry name" value="SusC_RagA_signa"/>
    <property type="match status" value="1"/>
</dbReference>
<comment type="similarity">
    <text evidence="1">Belongs to the TonB-dependent receptor family.</text>
</comment>
<gene>
    <name evidence="4" type="ORF">EGI31_01060</name>
</gene>
<dbReference type="PROSITE" id="PS51257">
    <property type="entry name" value="PROKAR_LIPOPROTEIN"/>
    <property type="match status" value="1"/>
</dbReference>
<reference evidence="4 5" key="1">
    <citation type="submission" date="2018-11" db="EMBL/GenBank/DDBJ databases">
        <title>Novel bacteria species description.</title>
        <authorList>
            <person name="Han J.-H."/>
        </authorList>
    </citation>
    <scope>NUCLEOTIDE SEQUENCE [LARGE SCALE GENOMIC DNA]</scope>
    <source>
        <strain evidence="4 5">KCTC23259</strain>
    </source>
</reference>
<dbReference type="Pfam" id="PF07715">
    <property type="entry name" value="Plug"/>
    <property type="match status" value="1"/>
</dbReference>
<dbReference type="AlphaFoldDB" id="A0AAE3GYI0"/>
<comment type="caution">
    <text evidence="4">The sequence shown here is derived from an EMBL/GenBank/DDBJ whole genome shotgun (WGS) entry which is preliminary data.</text>
</comment>
<keyword evidence="1" id="KW-0998">Cell outer membrane</keyword>
<keyword evidence="5" id="KW-1185">Reference proteome</keyword>
<evidence type="ECO:0000256" key="2">
    <source>
        <dbReference type="SAM" id="SignalP"/>
    </source>
</evidence>
<keyword evidence="1" id="KW-0472">Membrane</keyword>
<proteinExistence type="inferred from homology"/>
<dbReference type="InterPro" id="IPR023997">
    <property type="entry name" value="TonB-dep_OMP_SusC/RagA_CS"/>
</dbReference>
<comment type="subcellular location">
    <subcellularLocation>
        <location evidence="1">Cell outer membrane</location>
        <topology evidence="1">Multi-pass membrane protein</topology>
    </subcellularLocation>
</comment>
<protein>
    <recommendedName>
        <fullName evidence="3">TonB-dependent receptor plug domain-containing protein</fullName>
    </recommendedName>
</protein>
<feature type="chain" id="PRO_5041949384" description="TonB-dependent receptor plug domain-containing protein" evidence="2">
    <location>
        <begin position="19"/>
        <end position="158"/>
    </location>
</feature>
<dbReference type="EMBL" id="RJUF01000001">
    <property type="protein sequence ID" value="MCP9761523.1"/>
    <property type="molecule type" value="Genomic_DNA"/>
</dbReference>
<keyword evidence="1" id="KW-0813">Transport</keyword>